<feature type="transmembrane region" description="Helical" evidence="1">
    <location>
        <begin position="7"/>
        <end position="26"/>
    </location>
</feature>
<protein>
    <submittedName>
        <fullName evidence="3">Transporter</fullName>
    </submittedName>
</protein>
<sequence length="229" mass="26345">MKHLVSTEILITFIILLIISNLYYLFFMKTGMILVLLVGFLLVYSSQFYKKKLRGLVLLWIGIALIAFGMLSNPYTLILLFSFLIILSLRYLIARRQPSVITVENNDLRVSSQNWFNTKKTPDEVYKFDDIHLQHAIGDILIDLTTAANLRQENVVVVHQLLGKTTIIVPHHYQVKVDYSALYGQLTVDDFTKRSKNQRLTYLTPDYPNGVLIKVMVSSIIGDLEVIHR</sequence>
<dbReference type="Pfam" id="PF09922">
    <property type="entry name" value="LiaF-like_C"/>
    <property type="match status" value="1"/>
</dbReference>
<dbReference type="OrthoDB" id="2351415at2"/>
<gene>
    <name evidence="3" type="ORF">ERX27_04075</name>
</gene>
<keyword evidence="1" id="KW-1133">Transmembrane helix</keyword>
<feature type="domain" description="Cell wall-active antibiotics response LiaF-like C-terminal" evidence="2">
    <location>
        <begin position="115"/>
        <end position="226"/>
    </location>
</feature>
<name>A0A4R6BET1_9STAP</name>
<evidence type="ECO:0000259" key="2">
    <source>
        <dbReference type="Pfam" id="PF09922"/>
    </source>
</evidence>
<accession>A0A4R6BET1</accession>
<dbReference type="Proteomes" id="UP000295310">
    <property type="component" value="Unassembled WGS sequence"/>
</dbReference>
<dbReference type="InterPro" id="IPR016975">
    <property type="entry name" value="Cell_wall_LiaF"/>
</dbReference>
<dbReference type="InterPro" id="IPR024425">
    <property type="entry name" value="LiaF-like_C"/>
</dbReference>
<dbReference type="AlphaFoldDB" id="A0A4R6BET1"/>
<dbReference type="PIRSF" id="PIRSF031509">
    <property type="entry name" value="Cell_wall_LiaF/YvqF"/>
    <property type="match status" value="1"/>
</dbReference>
<reference evidence="3 4" key="1">
    <citation type="submission" date="2019-01" db="EMBL/GenBank/DDBJ databases">
        <title>Draft genome sequences of the type strains of six Macrococcus species.</title>
        <authorList>
            <person name="Mazhar S."/>
            <person name="Altermann E."/>
            <person name="Hill C."/>
            <person name="Mcauliffe O."/>
        </authorList>
    </citation>
    <scope>NUCLEOTIDE SEQUENCE [LARGE SCALE GENOMIC DNA]</scope>
    <source>
        <strain evidence="3 4">CCM4811</strain>
    </source>
</reference>
<keyword evidence="1" id="KW-0472">Membrane</keyword>
<dbReference type="GO" id="GO:0016020">
    <property type="term" value="C:membrane"/>
    <property type="evidence" value="ECO:0007669"/>
    <property type="project" value="InterPro"/>
</dbReference>
<comment type="caution">
    <text evidence="3">The sequence shown here is derived from an EMBL/GenBank/DDBJ whole genome shotgun (WGS) entry which is preliminary data.</text>
</comment>
<feature type="transmembrane region" description="Helical" evidence="1">
    <location>
        <begin position="32"/>
        <end position="49"/>
    </location>
</feature>
<organism evidence="3 4">
    <name type="scientific">Macrococcus brunensis</name>
    <dbReference type="NCBI Taxonomy" id="198483"/>
    <lineage>
        <taxon>Bacteria</taxon>
        <taxon>Bacillati</taxon>
        <taxon>Bacillota</taxon>
        <taxon>Bacilli</taxon>
        <taxon>Bacillales</taxon>
        <taxon>Staphylococcaceae</taxon>
        <taxon>Macrococcus</taxon>
    </lineage>
</organism>
<evidence type="ECO:0000256" key="1">
    <source>
        <dbReference type="SAM" id="Phobius"/>
    </source>
</evidence>
<keyword evidence="1" id="KW-0812">Transmembrane</keyword>
<keyword evidence="4" id="KW-1185">Reference proteome</keyword>
<evidence type="ECO:0000313" key="4">
    <source>
        <dbReference type="Proteomes" id="UP000295310"/>
    </source>
</evidence>
<feature type="transmembrane region" description="Helical" evidence="1">
    <location>
        <begin position="77"/>
        <end position="93"/>
    </location>
</feature>
<dbReference type="NCBIfam" id="NF040535">
    <property type="entry name" value="LiaF_C_term"/>
    <property type="match status" value="1"/>
</dbReference>
<dbReference type="EMBL" id="SCWA01000005">
    <property type="protein sequence ID" value="TDL98324.1"/>
    <property type="molecule type" value="Genomic_DNA"/>
</dbReference>
<dbReference type="InterPro" id="IPR047793">
    <property type="entry name" value="LiaF_C"/>
</dbReference>
<feature type="transmembrane region" description="Helical" evidence="1">
    <location>
        <begin position="56"/>
        <end position="71"/>
    </location>
</feature>
<evidence type="ECO:0000313" key="3">
    <source>
        <dbReference type="EMBL" id="TDL98324.1"/>
    </source>
</evidence>
<proteinExistence type="predicted"/>
<dbReference type="RefSeq" id="WP_133431563.1">
    <property type="nucleotide sequence ID" value="NZ_SCWA01000005.1"/>
</dbReference>